<keyword evidence="2" id="KW-0808">Transferase</keyword>
<keyword evidence="3" id="KW-1185">Reference proteome</keyword>
<organism evidence="2 3">
    <name type="scientific">Actinomadura harenae</name>
    <dbReference type="NCBI Taxonomy" id="2483351"/>
    <lineage>
        <taxon>Bacteria</taxon>
        <taxon>Bacillati</taxon>
        <taxon>Actinomycetota</taxon>
        <taxon>Actinomycetes</taxon>
        <taxon>Streptosporangiales</taxon>
        <taxon>Thermomonosporaceae</taxon>
        <taxon>Actinomadura</taxon>
    </lineage>
</organism>
<dbReference type="AlphaFoldDB" id="A0A3M2MDL0"/>
<reference evidence="2 3" key="1">
    <citation type="submission" date="2018-10" db="EMBL/GenBank/DDBJ databases">
        <title>Isolation from soil.</title>
        <authorList>
            <person name="Hu J."/>
        </authorList>
    </citation>
    <scope>NUCLEOTIDE SEQUENCE [LARGE SCALE GENOMIC DNA]</scope>
    <source>
        <strain evidence="2 3">NEAU-Ht49</strain>
    </source>
</reference>
<dbReference type="Pfam" id="PF13302">
    <property type="entry name" value="Acetyltransf_3"/>
    <property type="match status" value="1"/>
</dbReference>
<dbReference type="Gene3D" id="3.40.630.30">
    <property type="match status" value="1"/>
</dbReference>
<dbReference type="InterPro" id="IPR016181">
    <property type="entry name" value="Acyl_CoA_acyltransferase"/>
</dbReference>
<dbReference type="InterPro" id="IPR051531">
    <property type="entry name" value="N-acetyltransferase"/>
</dbReference>
<dbReference type="PANTHER" id="PTHR43792">
    <property type="entry name" value="GNAT FAMILY, PUTATIVE (AFU_ORTHOLOGUE AFUA_3G00765)-RELATED-RELATED"/>
    <property type="match status" value="1"/>
</dbReference>
<evidence type="ECO:0000313" key="2">
    <source>
        <dbReference type="EMBL" id="RMI47060.1"/>
    </source>
</evidence>
<protein>
    <submittedName>
        <fullName evidence="2">N-acetyltransferase</fullName>
    </submittedName>
</protein>
<name>A0A3M2MDL0_9ACTN</name>
<evidence type="ECO:0000313" key="3">
    <source>
        <dbReference type="Proteomes" id="UP000282674"/>
    </source>
</evidence>
<sequence length="183" mass="20076">MNTELPAPLVTGLGLRLRPWDEADLDAMVTLFDHPDFARWTPLVSPFDLDAARAYVQRSQERRESGSTLQLAVTTDGRAPLGEVLSISRLDEPVPAIELAYGIGAEHRGQALASRAVRLMTGHAYETHPGARVILRIVDENTASQRVAQATGFHLSDEEPVTREVPGRPAAVLRTWVHRPDAS</sequence>
<evidence type="ECO:0000259" key="1">
    <source>
        <dbReference type="Pfam" id="PF13302"/>
    </source>
</evidence>
<accession>A0A3M2MDL0</accession>
<dbReference type="EMBL" id="RFFG01000005">
    <property type="protein sequence ID" value="RMI47060.1"/>
    <property type="molecule type" value="Genomic_DNA"/>
</dbReference>
<dbReference type="RefSeq" id="WP_122192921.1">
    <property type="nucleotide sequence ID" value="NZ_JBHSKC010000003.1"/>
</dbReference>
<dbReference type="GO" id="GO:0016747">
    <property type="term" value="F:acyltransferase activity, transferring groups other than amino-acyl groups"/>
    <property type="evidence" value="ECO:0007669"/>
    <property type="project" value="InterPro"/>
</dbReference>
<feature type="domain" description="N-acetyltransferase" evidence="1">
    <location>
        <begin position="15"/>
        <end position="154"/>
    </location>
</feature>
<dbReference type="OrthoDB" id="3829771at2"/>
<dbReference type="InterPro" id="IPR000182">
    <property type="entry name" value="GNAT_dom"/>
</dbReference>
<comment type="caution">
    <text evidence="2">The sequence shown here is derived from an EMBL/GenBank/DDBJ whole genome shotgun (WGS) entry which is preliminary data.</text>
</comment>
<gene>
    <name evidence="2" type="ORF">EBO15_03950</name>
</gene>
<proteinExistence type="predicted"/>
<dbReference type="SUPFAM" id="SSF55729">
    <property type="entry name" value="Acyl-CoA N-acyltransferases (Nat)"/>
    <property type="match status" value="1"/>
</dbReference>
<dbReference type="Proteomes" id="UP000282674">
    <property type="component" value="Unassembled WGS sequence"/>
</dbReference>
<dbReference type="PANTHER" id="PTHR43792:SF1">
    <property type="entry name" value="N-ACETYLTRANSFERASE DOMAIN-CONTAINING PROTEIN"/>
    <property type="match status" value="1"/>
</dbReference>